<feature type="chain" id="PRO_5043519903" evidence="3">
    <location>
        <begin position="20"/>
        <end position="136"/>
    </location>
</feature>
<evidence type="ECO:0000313" key="4">
    <source>
        <dbReference type="EMBL" id="KAK9869762.1"/>
    </source>
</evidence>
<dbReference type="PANTHER" id="PTHR10380:SF173">
    <property type="entry name" value="CUTICULAR PROTEIN 47EF, ISOFORM C-RELATED"/>
    <property type="match status" value="1"/>
</dbReference>
<dbReference type="AlphaFoldDB" id="A0AAW1TP01"/>
<evidence type="ECO:0000256" key="2">
    <source>
        <dbReference type="PROSITE-ProRule" id="PRU00497"/>
    </source>
</evidence>
<keyword evidence="3" id="KW-0732">Signal</keyword>
<dbReference type="PROSITE" id="PS51155">
    <property type="entry name" value="CHIT_BIND_RR_2"/>
    <property type="match status" value="1"/>
</dbReference>
<reference evidence="4 5" key="1">
    <citation type="submission" date="2023-03" db="EMBL/GenBank/DDBJ databases">
        <title>Genome insight into feeding habits of ladybird beetles.</title>
        <authorList>
            <person name="Li H.-S."/>
            <person name="Huang Y.-H."/>
            <person name="Pang H."/>
        </authorList>
    </citation>
    <scope>NUCLEOTIDE SEQUENCE [LARGE SCALE GENOMIC DNA]</scope>
    <source>
        <strain evidence="4">SYSU_2023b</strain>
        <tissue evidence="4">Whole body</tissue>
    </source>
</reference>
<keyword evidence="5" id="KW-1185">Reference proteome</keyword>
<feature type="signal peptide" evidence="3">
    <location>
        <begin position="1"/>
        <end position="19"/>
    </location>
</feature>
<evidence type="ECO:0000256" key="3">
    <source>
        <dbReference type="SAM" id="SignalP"/>
    </source>
</evidence>
<sequence>MHGIIFCSYLAFLLGSVIGAPQEGPTTEPIAILRQEQEVNFDGSYKFSFESADGTKRTENGKILDTGDLAVDGTYEYLSPNNMAVKVDYTSGPNGFIPKVTIQKIAEAPPLSISPKLQDQGLILRISSSAIASLSG</sequence>
<proteinExistence type="predicted"/>
<organism evidence="4 5">
    <name type="scientific">Henosepilachna vigintioctopunctata</name>
    <dbReference type="NCBI Taxonomy" id="420089"/>
    <lineage>
        <taxon>Eukaryota</taxon>
        <taxon>Metazoa</taxon>
        <taxon>Ecdysozoa</taxon>
        <taxon>Arthropoda</taxon>
        <taxon>Hexapoda</taxon>
        <taxon>Insecta</taxon>
        <taxon>Pterygota</taxon>
        <taxon>Neoptera</taxon>
        <taxon>Endopterygota</taxon>
        <taxon>Coleoptera</taxon>
        <taxon>Polyphaga</taxon>
        <taxon>Cucujiformia</taxon>
        <taxon>Coccinelloidea</taxon>
        <taxon>Coccinellidae</taxon>
        <taxon>Epilachninae</taxon>
        <taxon>Epilachnini</taxon>
        <taxon>Henosepilachna</taxon>
    </lineage>
</organism>
<comment type="caution">
    <text evidence="4">The sequence shown here is derived from an EMBL/GenBank/DDBJ whole genome shotgun (WGS) entry which is preliminary data.</text>
</comment>
<dbReference type="EMBL" id="JARQZJ010000001">
    <property type="protein sequence ID" value="KAK9869762.1"/>
    <property type="molecule type" value="Genomic_DNA"/>
</dbReference>
<dbReference type="PANTHER" id="PTHR10380">
    <property type="entry name" value="CUTICLE PROTEIN"/>
    <property type="match status" value="1"/>
</dbReference>
<evidence type="ECO:0000256" key="1">
    <source>
        <dbReference type="ARBA" id="ARBA00022460"/>
    </source>
</evidence>
<accession>A0AAW1TP01</accession>
<name>A0AAW1TP01_9CUCU</name>
<gene>
    <name evidence="4" type="ORF">WA026_003494</name>
</gene>
<dbReference type="InterPro" id="IPR000618">
    <property type="entry name" value="Insect_cuticle"/>
</dbReference>
<evidence type="ECO:0000313" key="5">
    <source>
        <dbReference type="Proteomes" id="UP001431783"/>
    </source>
</evidence>
<dbReference type="Proteomes" id="UP001431783">
    <property type="component" value="Unassembled WGS sequence"/>
</dbReference>
<protein>
    <submittedName>
        <fullName evidence="4">Uncharacterized protein</fullName>
    </submittedName>
</protein>
<dbReference type="GO" id="GO:0008010">
    <property type="term" value="F:structural constituent of chitin-based larval cuticle"/>
    <property type="evidence" value="ECO:0007669"/>
    <property type="project" value="TreeGrafter"/>
</dbReference>
<keyword evidence="1 2" id="KW-0193">Cuticle</keyword>
<dbReference type="Pfam" id="PF00379">
    <property type="entry name" value="Chitin_bind_4"/>
    <property type="match status" value="1"/>
</dbReference>
<dbReference type="GO" id="GO:0062129">
    <property type="term" value="C:chitin-based extracellular matrix"/>
    <property type="evidence" value="ECO:0007669"/>
    <property type="project" value="TreeGrafter"/>
</dbReference>
<dbReference type="InterPro" id="IPR050468">
    <property type="entry name" value="Cuticle_Struct_Prot"/>
</dbReference>